<evidence type="ECO:0000313" key="2">
    <source>
        <dbReference type="Proteomes" id="UP000199504"/>
    </source>
</evidence>
<reference evidence="2" key="1">
    <citation type="submission" date="2016-06" db="EMBL/GenBank/DDBJ databases">
        <authorList>
            <person name="Varghese N."/>
            <person name="Submissions Spin"/>
        </authorList>
    </citation>
    <scope>NUCLEOTIDE SEQUENCE [LARGE SCALE GENOMIC DNA]</scope>
    <source>
        <strain evidence="2">DSM 44830</strain>
    </source>
</reference>
<dbReference type="Proteomes" id="UP000199504">
    <property type="component" value="Unassembled WGS sequence"/>
</dbReference>
<dbReference type="STRING" id="262898.GA0070564_10225"/>
<keyword evidence="2" id="KW-1185">Reference proteome</keyword>
<name>A0A1C4W5Q6_9ACTN</name>
<evidence type="ECO:0000313" key="1">
    <source>
        <dbReference type="EMBL" id="SCE91513.1"/>
    </source>
</evidence>
<protein>
    <submittedName>
        <fullName evidence="1">Uncharacterized protein</fullName>
    </submittedName>
</protein>
<gene>
    <name evidence="1" type="ORF">GA0070564_10225</name>
</gene>
<dbReference type="RefSeq" id="WP_281182116.1">
    <property type="nucleotide sequence ID" value="NZ_FMCX01000002.1"/>
</dbReference>
<dbReference type="EMBL" id="FMCX01000002">
    <property type="protein sequence ID" value="SCE91513.1"/>
    <property type="molecule type" value="Genomic_DNA"/>
</dbReference>
<organism evidence="1 2">
    <name type="scientific">Micromonospora mirobrigensis</name>
    <dbReference type="NCBI Taxonomy" id="262898"/>
    <lineage>
        <taxon>Bacteria</taxon>
        <taxon>Bacillati</taxon>
        <taxon>Actinomycetota</taxon>
        <taxon>Actinomycetes</taxon>
        <taxon>Micromonosporales</taxon>
        <taxon>Micromonosporaceae</taxon>
        <taxon>Micromonospora</taxon>
    </lineage>
</organism>
<proteinExistence type="predicted"/>
<sequence>MIYPATSTVLSGATNTNTACIGHTSLPTDATVYGQVRDFVNP</sequence>
<accession>A0A1C4W5Q6</accession>
<dbReference type="AlphaFoldDB" id="A0A1C4W5Q6"/>